<dbReference type="PANTHER" id="PTHR14063">
    <property type="entry name" value="PROTEIN LIN-7 HOMOLOG"/>
    <property type="match status" value="1"/>
</dbReference>
<dbReference type="OrthoDB" id="6021951at2759"/>
<dbReference type="InterPro" id="IPR051109">
    <property type="entry name" value="MAM_complex_regulator"/>
</dbReference>
<dbReference type="PROSITE" id="PS50106">
    <property type="entry name" value="PDZ"/>
    <property type="match status" value="1"/>
</dbReference>
<dbReference type="Proteomes" id="UP000694562">
    <property type="component" value="Unplaced"/>
</dbReference>
<dbReference type="SUPFAM" id="SSF50156">
    <property type="entry name" value="PDZ domain-like"/>
    <property type="match status" value="1"/>
</dbReference>
<dbReference type="InterPro" id="IPR036034">
    <property type="entry name" value="PDZ_sf"/>
</dbReference>
<dbReference type="Ensembl" id="ENSFTIT00000023579.1">
    <property type="protein sequence ID" value="ENSFTIP00000022652.1"/>
    <property type="gene ID" value="ENSFTIG00000014595.1"/>
</dbReference>
<dbReference type="InterPro" id="IPR001478">
    <property type="entry name" value="PDZ"/>
</dbReference>
<reference evidence="2" key="2">
    <citation type="submission" date="2025-09" db="UniProtKB">
        <authorList>
            <consortium name="Ensembl"/>
        </authorList>
    </citation>
    <scope>IDENTIFICATION</scope>
</reference>
<dbReference type="Gene3D" id="2.30.42.10">
    <property type="match status" value="1"/>
</dbReference>
<sequence length="311" mass="34338">MVQKVAEGLVRPAARPSAAALTPLLHPRDNVSSGKGPGPKQVTVFHCWFLSQLGFNIRGGKASQLGIFISKVCLSFCRSLPAFCLFPWVLLSQLGVQGDCHMLYMHLQTHSCNFLHTKQQSDSPAPFPHLSPPTVLLVCCSPYSPSSPVPCECTGWTQWGGSGAGLPWLHGGELWHWPCQGSLLLSLLFLSQVIPDSDAHRAGLQEGDQVLSVNDVDFQDIEHSKVSTPVAQVLEQGQGRESIHTPSLSDLSTCTNSVAMHSFFLFSSTVWSLSDSFCFQAVEILKTAREITMRVRYFPYNYQRQKERTVH</sequence>
<dbReference type="SMART" id="SM00228">
    <property type="entry name" value="PDZ"/>
    <property type="match status" value="1"/>
</dbReference>
<keyword evidence="3" id="KW-1185">Reference proteome</keyword>
<protein>
    <submittedName>
        <fullName evidence="2">PDZ domain containing 11</fullName>
    </submittedName>
</protein>
<accession>A0A8C4V8K8</accession>
<reference evidence="2" key="1">
    <citation type="submission" date="2025-08" db="UniProtKB">
        <authorList>
            <consortium name="Ensembl"/>
        </authorList>
    </citation>
    <scope>IDENTIFICATION</scope>
</reference>
<name>A0A8C4V8K8_FALTI</name>
<dbReference type="AlphaFoldDB" id="A0A8C4V8K8"/>
<organism evidence="2 3">
    <name type="scientific">Falco tinnunculus</name>
    <name type="common">Common kestrel</name>
    <dbReference type="NCBI Taxonomy" id="100819"/>
    <lineage>
        <taxon>Eukaryota</taxon>
        <taxon>Metazoa</taxon>
        <taxon>Chordata</taxon>
        <taxon>Craniata</taxon>
        <taxon>Vertebrata</taxon>
        <taxon>Euteleostomi</taxon>
        <taxon>Archelosauria</taxon>
        <taxon>Archosauria</taxon>
        <taxon>Dinosauria</taxon>
        <taxon>Saurischia</taxon>
        <taxon>Theropoda</taxon>
        <taxon>Coelurosauria</taxon>
        <taxon>Aves</taxon>
        <taxon>Neognathae</taxon>
        <taxon>Neoaves</taxon>
        <taxon>Telluraves</taxon>
        <taxon>Australaves</taxon>
        <taxon>Falconiformes</taxon>
        <taxon>Falconidae</taxon>
        <taxon>Falco</taxon>
    </lineage>
</organism>
<evidence type="ECO:0000313" key="2">
    <source>
        <dbReference type="Ensembl" id="ENSFTIP00000022652.1"/>
    </source>
</evidence>
<dbReference type="Pfam" id="PF17820">
    <property type="entry name" value="PDZ_6"/>
    <property type="match status" value="1"/>
</dbReference>
<proteinExistence type="predicted"/>
<evidence type="ECO:0000313" key="3">
    <source>
        <dbReference type="Proteomes" id="UP000694562"/>
    </source>
</evidence>
<dbReference type="InterPro" id="IPR041489">
    <property type="entry name" value="PDZ_6"/>
</dbReference>
<evidence type="ECO:0000259" key="1">
    <source>
        <dbReference type="PROSITE" id="PS50106"/>
    </source>
</evidence>
<feature type="domain" description="PDZ" evidence="1">
    <location>
        <begin position="188"/>
        <end position="226"/>
    </location>
</feature>